<evidence type="ECO:0000313" key="1">
    <source>
        <dbReference type="EMBL" id="MCI4684207.1"/>
    </source>
</evidence>
<name>A0ABS9Z9F0_9HYPH</name>
<sequence length="169" mass="18553">MDAYGYQKVSSRSRPWSFYYRNALPAPIPDVPKIRGDGLFTYRVPSAAHYQSELEAVAGGQRDAKIIFRTNCLLCPDPENPHDSDAVAVRIGGMKVGYIARADNRQILSALSAAGVYDRVQCRAEICGEGFGQATGSTKFRLSLDLFLPIEIVSGPKRQKRGVASKNEN</sequence>
<evidence type="ECO:0000313" key="2">
    <source>
        <dbReference type="Proteomes" id="UP001139104"/>
    </source>
</evidence>
<dbReference type="Proteomes" id="UP001139104">
    <property type="component" value="Unassembled WGS sequence"/>
</dbReference>
<dbReference type="EMBL" id="JAIVFP010000001">
    <property type="protein sequence ID" value="MCI4684207.1"/>
    <property type="molecule type" value="Genomic_DNA"/>
</dbReference>
<protein>
    <submittedName>
        <fullName evidence="1">HIRAN domain-containing protein</fullName>
    </submittedName>
</protein>
<keyword evidence="2" id="KW-1185">Reference proteome</keyword>
<proteinExistence type="predicted"/>
<dbReference type="Gene3D" id="3.30.70.2330">
    <property type="match status" value="1"/>
</dbReference>
<accession>A0ABS9Z9F0</accession>
<gene>
    <name evidence="1" type="ORF">K2U94_15795</name>
</gene>
<dbReference type="RefSeq" id="WP_243068114.1">
    <property type="nucleotide sequence ID" value="NZ_JAIVFK010000015.1"/>
</dbReference>
<reference evidence="1" key="1">
    <citation type="journal article" date="2022" name="ISME J.">
        <title>Identification of active gaseous-alkane degraders at natural gas seeps.</title>
        <authorList>
            <person name="Farhan Ul Haque M."/>
            <person name="Hernandez M."/>
            <person name="Crombie A.T."/>
            <person name="Murrell J.C."/>
        </authorList>
    </citation>
    <scope>NUCLEOTIDE SEQUENCE</scope>
    <source>
        <strain evidence="1">PC2</strain>
    </source>
</reference>
<organism evidence="1 2">
    <name type="scientific">Candidatus Rhodoblastus alkanivorans</name>
    <dbReference type="NCBI Taxonomy" id="2954117"/>
    <lineage>
        <taxon>Bacteria</taxon>
        <taxon>Pseudomonadati</taxon>
        <taxon>Pseudomonadota</taxon>
        <taxon>Alphaproteobacteria</taxon>
        <taxon>Hyphomicrobiales</taxon>
        <taxon>Rhodoblastaceae</taxon>
        <taxon>Rhodoblastus</taxon>
    </lineage>
</organism>
<comment type="caution">
    <text evidence="1">The sequence shown here is derived from an EMBL/GenBank/DDBJ whole genome shotgun (WGS) entry which is preliminary data.</text>
</comment>